<dbReference type="RefSeq" id="WP_032536432.1">
    <property type="nucleotide sequence ID" value="NZ_CP036546.1"/>
</dbReference>
<organism evidence="3 4">
    <name type="scientific">Bacteroides fragilis</name>
    <dbReference type="NCBI Taxonomy" id="817"/>
    <lineage>
        <taxon>Bacteria</taxon>
        <taxon>Pseudomonadati</taxon>
        <taxon>Bacteroidota</taxon>
        <taxon>Bacteroidia</taxon>
        <taxon>Bacteroidales</taxon>
        <taxon>Bacteroidaceae</taxon>
        <taxon>Bacteroides</taxon>
    </lineage>
</organism>
<evidence type="ECO:0000256" key="1">
    <source>
        <dbReference type="ARBA" id="ARBA00022679"/>
    </source>
</evidence>
<evidence type="ECO:0000313" key="4">
    <source>
        <dbReference type="Proteomes" id="UP000036847"/>
    </source>
</evidence>
<keyword evidence="1" id="KW-0808">Transferase</keyword>
<accession>A0AAE6ETF0</accession>
<dbReference type="AlphaFoldDB" id="A0AAE6ETF0"/>
<sequence length="375" mass="43385">MKLIINASLNYVGGGLQVALSFIQECALIPENTYYVFMSENVSSQIDVTSYPTNFVFYNIPNLRFYQFHTYLSQIEREIVPDVVFSIFGPVYWKSRAPHIMGFALGHYLYSDSPFWGMVPWKDKLFWLIKKNIHFFFLKRDADAFITETEDATIRLAKLLHKPCFTVSNTYSRNFHSFKKDALLNDKILPNLEMDEYRLLSVSSAYPHKNLNIILPVIDVLHQKGFFNFKFVLTISQKEYLRLIPEIYRLVVVNVGPIPSQLVPQLYSECHATFVPSLLECFTANFPEAMIMRKPILASDLSFSHSICGDSALYFDPLDPIDIANSIIKLYRNPSLQEKLVNNGVERVNLFKTAAERAEMYLKICSKYINKNVHF</sequence>
<proteinExistence type="predicted"/>
<dbReference type="EMBL" id="CP036546">
    <property type="protein sequence ID" value="QCQ45705.1"/>
    <property type="molecule type" value="Genomic_DNA"/>
</dbReference>
<reference evidence="3 4" key="1">
    <citation type="submission" date="2019-03" db="EMBL/GenBank/DDBJ databases">
        <title>Complete genome assembly of MDR B. fragilis.</title>
        <authorList>
            <person name="Sydenham T.V."/>
            <person name="Hasman H."/>
            <person name="Justesen U.S."/>
        </authorList>
    </citation>
    <scope>NUCLEOTIDE SEQUENCE [LARGE SCALE GENOMIC DNA]</scope>
    <source>
        <strain evidence="3 4">DCMSKEJBY0001B</strain>
    </source>
</reference>
<dbReference type="Proteomes" id="UP000036847">
    <property type="component" value="Chromosome"/>
</dbReference>
<name>A0AAE6ETF0_BACFG</name>
<dbReference type="InterPro" id="IPR001296">
    <property type="entry name" value="Glyco_trans_1"/>
</dbReference>
<dbReference type="SUPFAM" id="SSF53756">
    <property type="entry name" value="UDP-Glycosyltransferase/glycogen phosphorylase"/>
    <property type="match status" value="1"/>
</dbReference>
<evidence type="ECO:0000313" key="3">
    <source>
        <dbReference type="EMBL" id="QCQ45705.1"/>
    </source>
</evidence>
<dbReference type="PANTHER" id="PTHR46401:SF2">
    <property type="entry name" value="GLYCOSYLTRANSFERASE WBBK-RELATED"/>
    <property type="match status" value="1"/>
</dbReference>
<protein>
    <submittedName>
        <fullName evidence="3">Glycosyltransferase</fullName>
    </submittedName>
</protein>
<dbReference type="GO" id="GO:0016757">
    <property type="term" value="F:glycosyltransferase activity"/>
    <property type="evidence" value="ECO:0007669"/>
    <property type="project" value="InterPro"/>
</dbReference>
<evidence type="ECO:0000259" key="2">
    <source>
        <dbReference type="Pfam" id="PF00534"/>
    </source>
</evidence>
<feature type="domain" description="Glycosyl transferase family 1" evidence="2">
    <location>
        <begin position="192"/>
        <end position="345"/>
    </location>
</feature>
<dbReference type="Pfam" id="PF00534">
    <property type="entry name" value="Glycos_transf_1"/>
    <property type="match status" value="1"/>
</dbReference>
<gene>
    <name evidence="3" type="ORF">EC80_012980</name>
</gene>
<dbReference type="PANTHER" id="PTHR46401">
    <property type="entry name" value="GLYCOSYLTRANSFERASE WBBK-RELATED"/>
    <property type="match status" value="1"/>
</dbReference>
<dbReference type="Gene3D" id="3.40.50.2000">
    <property type="entry name" value="Glycogen Phosphorylase B"/>
    <property type="match status" value="1"/>
</dbReference>